<dbReference type="GO" id="GO:0005762">
    <property type="term" value="C:mitochondrial large ribosomal subunit"/>
    <property type="evidence" value="ECO:0007669"/>
    <property type="project" value="TreeGrafter"/>
</dbReference>
<evidence type="ECO:0000313" key="6">
    <source>
        <dbReference type="EMBL" id="JAS12071.1"/>
    </source>
</evidence>
<dbReference type="EMBL" id="GEDC01025227">
    <property type="protein sequence ID" value="JAS12071.1"/>
    <property type="molecule type" value="Transcribed_RNA"/>
</dbReference>
<gene>
    <name evidence="6" type="ORF">g.36258</name>
</gene>
<comment type="similarity">
    <text evidence="1">Belongs to the universal ribosomal protein uL16 family.</text>
</comment>
<dbReference type="PANTHER" id="PTHR12220:SF13">
    <property type="entry name" value="LARGE RIBOSOMAL SUBUNIT PROTEIN UL16M"/>
    <property type="match status" value="1"/>
</dbReference>
<evidence type="ECO:0000256" key="2">
    <source>
        <dbReference type="ARBA" id="ARBA00022980"/>
    </source>
</evidence>
<evidence type="ECO:0000256" key="4">
    <source>
        <dbReference type="ARBA" id="ARBA00035302"/>
    </source>
</evidence>
<evidence type="ECO:0000256" key="5">
    <source>
        <dbReference type="ARBA" id="ARBA00035440"/>
    </source>
</evidence>
<dbReference type="GO" id="GO:0032543">
    <property type="term" value="P:mitochondrial translation"/>
    <property type="evidence" value="ECO:0007669"/>
    <property type="project" value="TreeGrafter"/>
</dbReference>
<dbReference type="InterPro" id="IPR016180">
    <property type="entry name" value="Ribosomal_uL16_dom"/>
</dbReference>
<dbReference type="InterPro" id="IPR047873">
    <property type="entry name" value="Ribosomal_uL16"/>
</dbReference>
<dbReference type="InterPro" id="IPR036920">
    <property type="entry name" value="Ribosomal_uL16_sf"/>
</dbReference>
<dbReference type="AlphaFoldDB" id="A0A1B6CF59"/>
<dbReference type="GO" id="GO:0003735">
    <property type="term" value="F:structural constituent of ribosome"/>
    <property type="evidence" value="ECO:0007669"/>
    <property type="project" value="InterPro"/>
</dbReference>
<protein>
    <recommendedName>
        <fullName evidence="4">Large ribosomal subunit protein uL16m</fullName>
    </recommendedName>
    <alternativeName>
        <fullName evidence="5">39S ribosomal protein L16, mitochondrial</fullName>
    </alternativeName>
</protein>
<dbReference type="CDD" id="cd01433">
    <property type="entry name" value="Ribosomal_L16_L10e"/>
    <property type="match status" value="1"/>
</dbReference>
<keyword evidence="2" id="KW-0689">Ribosomal protein</keyword>
<dbReference type="GO" id="GO:0019843">
    <property type="term" value="F:rRNA binding"/>
    <property type="evidence" value="ECO:0007669"/>
    <property type="project" value="InterPro"/>
</dbReference>
<name>A0A1B6CF59_9HEMI</name>
<accession>A0A1B6CF59</accession>
<evidence type="ECO:0000256" key="1">
    <source>
        <dbReference type="ARBA" id="ARBA00008931"/>
    </source>
</evidence>
<organism evidence="6">
    <name type="scientific">Clastoptera arizonana</name>
    <name type="common">Arizona spittle bug</name>
    <dbReference type="NCBI Taxonomy" id="38151"/>
    <lineage>
        <taxon>Eukaryota</taxon>
        <taxon>Metazoa</taxon>
        <taxon>Ecdysozoa</taxon>
        <taxon>Arthropoda</taxon>
        <taxon>Hexapoda</taxon>
        <taxon>Insecta</taxon>
        <taxon>Pterygota</taxon>
        <taxon>Neoptera</taxon>
        <taxon>Paraneoptera</taxon>
        <taxon>Hemiptera</taxon>
        <taxon>Auchenorrhyncha</taxon>
        <taxon>Cercopoidea</taxon>
        <taxon>Clastopteridae</taxon>
        <taxon>Clastoptera</taxon>
    </lineage>
</organism>
<dbReference type="PANTHER" id="PTHR12220">
    <property type="entry name" value="50S/60S RIBOSOMAL PROTEIN L16"/>
    <property type="match status" value="1"/>
</dbReference>
<dbReference type="Pfam" id="PF00252">
    <property type="entry name" value="Ribosomal_L16"/>
    <property type="match status" value="1"/>
</dbReference>
<dbReference type="InterPro" id="IPR000114">
    <property type="entry name" value="Ribosomal_uL16_bact-type"/>
</dbReference>
<reference evidence="6" key="1">
    <citation type="submission" date="2015-12" db="EMBL/GenBank/DDBJ databases">
        <title>De novo transcriptome assembly of four potential Pierce s Disease insect vectors from Arizona vineyards.</title>
        <authorList>
            <person name="Tassone E.E."/>
        </authorList>
    </citation>
    <scope>NUCLEOTIDE SEQUENCE</scope>
</reference>
<evidence type="ECO:0000256" key="3">
    <source>
        <dbReference type="ARBA" id="ARBA00023274"/>
    </source>
</evidence>
<proteinExistence type="inferred from homology"/>
<sequence length="188" mass="21357">MISLKNLFTMEYKNMLPLLSQVAGIKYFPPPPDYSDIVIPEKPKLSVLPKVPVIPASLRPPKMIKNLRFMRGPEMVHNTLIHKQYGIMALGGGRLKHGHCEMMRLTLGRKIDPQRMFLVWRIEAPWQPITKKGLGHRMGGGKSGINHYVTPIKANRIIIELGGKCEFEEVKGFFVQCCKFITIQSNCC</sequence>
<dbReference type="SUPFAM" id="SSF54686">
    <property type="entry name" value="Ribosomal protein L16p/L10e"/>
    <property type="match status" value="1"/>
</dbReference>
<keyword evidence="3" id="KW-0687">Ribonucleoprotein</keyword>
<dbReference type="Gene3D" id="3.90.1170.10">
    <property type="entry name" value="Ribosomal protein L10e/L16"/>
    <property type="match status" value="1"/>
</dbReference>